<keyword evidence="1" id="KW-0472">Membrane</keyword>
<name>A0A917EC24_9RHOB</name>
<evidence type="ECO:0000313" key="2">
    <source>
        <dbReference type="EMBL" id="GGE18420.1"/>
    </source>
</evidence>
<dbReference type="RefSeq" id="WP_188475960.1">
    <property type="nucleotide sequence ID" value="NZ_BMFJ01000001.1"/>
</dbReference>
<keyword evidence="1" id="KW-0812">Transmembrane</keyword>
<organism evidence="2 3">
    <name type="scientific">Primorskyibacter flagellatus</name>
    <dbReference type="NCBI Taxonomy" id="1387277"/>
    <lineage>
        <taxon>Bacteria</taxon>
        <taxon>Pseudomonadati</taxon>
        <taxon>Pseudomonadota</taxon>
        <taxon>Alphaproteobacteria</taxon>
        <taxon>Rhodobacterales</taxon>
        <taxon>Roseobacteraceae</taxon>
        <taxon>Primorskyibacter</taxon>
    </lineage>
</organism>
<dbReference type="AlphaFoldDB" id="A0A917EC24"/>
<comment type="caution">
    <text evidence="2">The sequence shown here is derived from an EMBL/GenBank/DDBJ whole genome shotgun (WGS) entry which is preliminary data.</text>
</comment>
<evidence type="ECO:0000256" key="1">
    <source>
        <dbReference type="SAM" id="Phobius"/>
    </source>
</evidence>
<evidence type="ECO:0000313" key="3">
    <source>
        <dbReference type="Proteomes" id="UP000612855"/>
    </source>
</evidence>
<dbReference type="EMBL" id="BMFJ01000001">
    <property type="protein sequence ID" value="GGE18420.1"/>
    <property type="molecule type" value="Genomic_DNA"/>
</dbReference>
<evidence type="ECO:0008006" key="4">
    <source>
        <dbReference type="Google" id="ProtNLM"/>
    </source>
</evidence>
<gene>
    <name evidence="2" type="ORF">GCM10011360_04010</name>
</gene>
<keyword evidence="1" id="KW-1133">Transmembrane helix</keyword>
<proteinExistence type="predicted"/>
<protein>
    <recommendedName>
        <fullName evidence="4">Antifreeze protein</fullName>
    </recommendedName>
</protein>
<keyword evidence="3" id="KW-1185">Reference proteome</keyword>
<reference evidence="3" key="1">
    <citation type="journal article" date="2019" name="Int. J. Syst. Evol. Microbiol.">
        <title>The Global Catalogue of Microorganisms (GCM) 10K type strain sequencing project: providing services to taxonomists for standard genome sequencing and annotation.</title>
        <authorList>
            <consortium name="The Broad Institute Genomics Platform"/>
            <consortium name="The Broad Institute Genome Sequencing Center for Infectious Disease"/>
            <person name="Wu L."/>
            <person name="Ma J."/>
        </authorList>
    </citation>
    <scope>NUCLEOTIDE SEQUENCE [LARGE SCALE GENOMIC DNA]</scope>
    <source>
        <strain evidence="3">CGMCC 1.12664</strain>
    </source>
</reference>
<dbReference type="Proteomes" id="UP000612855">
    <property type="component" value="Unassembled WGS sequence"/>
</dbReference>
<feature type="transmembrane region" description="Helical" evidence="1">
    <location>
        <begin position="21"/>
        <end position="42"/>
    </location>
</feature>
<accession>A0A917EC24</accession>
<sequence length="104" mass="11059">MAKQKSDMFDAMRLGWAVARLGVEAQTVMAIRIAGLAGLMALPPGEAMRMVEEKAPAFTDAWLKGAVAMASGAGVPAAMGVALKPLHRKAQANRKRLTKTGKRR</sequence>
<feature type="transmembrane region" description="Helical" evidence="1">
    <location>
        <begin position="62"/>
        <end position="86"/>
    </location>
</feature>